<dbReference type="PATRIC" id="fig|1050174.4.peg.412"/>
<dbReference type="EC" id="1.1.1.31" evidence="6"/>
<dbReference type="InterPro" id="IPR013328">
    <property type="entry name" value="6PGD_dom2"/>
</dbReference>
<dbReference type="GO" id="GO:0006574">
    <property type="term" value="P:L-valine catabolic process"/>
    <property type="evidence" value="ECO:0007669"/>
    <property type="project" value="UniProtKB-UniPathway"/>
</dbReference>
<dbReference type="InterPro" id="IPR029154">
    <property type="entry name" value="HIBADH-like_NADP-bd"/>
</dbReference>
<dbReference type="Proteomes" id="UP000035368">
    <property type="component" value="Chromosome"/>
</dbReference>
<dbReference type="KEGG" id="cei:CEPID_02045"/>
<keyword evidence="3 6" id="KW-0560">Oxidoreductase</keyword>
<keyword evidence="4 6" id="KW-0520">NAD</keyword>
<evidence type="ECO:0000256" key="2">
    <source>
        <dbReference type="ARBA" id="ARBA00022456"/>
    </source>
</evidence>
<evidence type="ECO:0000313" key="9">
    <source>
        <dbReference type="EMBL" id="AKK02290.1"/>
    </source>
</evidence>
<dbReference type="Pfam" id="PF14833">
    <property type="entry name" value="NAD_binding_11"/>
    <property type="match status" value="1"/>
</dbReference>
<comment type="pathway">
    <text evidence="6">Amino-acid degradation; L-valine degradation.</text>
</comment>
<sequence>MSTIAFIGLGNMGGHMAHNLVKNGHTVQGFDVVAEAKQRATENGVDVRESAAEAAKGADIVITMLPNGGLVNQVVQEILDTDSGEKLFIDSSTIAVEEARDIAELLRSRGHRFIDAPVSGGMVGAEAGTLAFMVGAAEEDFASAQPLFEAMGKTATHCGEVGAGQAAKVCNNMILGVQQIAVSEALVLGEKLGLSHQAFFDVVSNSTGACWALTSNCPVPGPVPTSPANNDFRPGFASALMSKDLNLAAQALQATGTKAEFGQAACDFYQKTVDDGFGDKDCSFVIERIREASN</sequence>
<evidence type="ECO:0000256" key="3">
    <source>
        <dbReference type="ARBA" id="ARBA00023002"/>
    </source>
</evidence>
<dbReference type="GO" id="GO:0050661">
    <property type="term" value="F:NADP binding"/>
    <property type="evidence" value="ECO:0007669"/>
    <property type="project" value="InterPro"/>
</dbReference>
<dbReference type="GO" id="GO:0051287">
    <property type="term" value="F:NAD binding"/>
    <property type="evidence" value="ECO:0007669"/>
    <property type="project" value="InterPro"/>
</dbReference>
<organism evidence="9 10">
    <name type="scientific">Corynebacterium epidermidicanis</name>
    <dbReference type="NCBI Taxonomy" id="1050174"/>
    <lineage>
        <taxon>Bacteria</taxon>
        <taxon>Bacillati</taxon>
        <taxon>Actinomycetota</taxon>
        <taxon>Actinomycetes</taxon>
        <taxon>Mycobacteriales</taxon>
        <taxon>Corynebacteriaceae</taxon>
        <taxon>Corynebacterium</taxon>
    </lineage>
</organism>
<evidence type="ECO:0000256" key="5">
    <source>
        <dbReference type="PIRSR" id="PIRSR000103-1"/>
    </source>
</evidence>
<dbReference type="InterPro" id="IPR036291">
    <property type="entry name" value="NAD(P)-bd_dom_sf"/>
</dbReference>
<dbReference type="UniPathway" id="UPA00362"/>
<dbReference type="InterPro" id="IPR015815">
    <property type="entry name" value="HIBADH-related"/>
</dbReference>
<comment type="catalytic activity">
    <reaction evidence="6">
        <text>3-hydroxy-2-methylpropanoate + NAD(+) = 2-methyl-3-oxopropanoate + NADH + H(+)</text>
        <dbReference type="Rhea" id="RHEA:17681"/>
        <dbReference type="ChEBI" id="CHEBI:11805"/>
        <dbReference type="ChEBI" id="CHEBI:15378"/>
        <dbReference type="ChEBI" id="CHEBI:57540"/>
        <dbReference type="ChEBI" id="CHEBI:57700"/>
        <dbReference type="ChEBI" id="CHEBI:57945"/>
        <dbReference type="EC" id="1.1.1.31"/>
    </reaction>
</comment>
<keyword evidence="2 6" id="KW-0101">Branched-chain amino acid catabolism</keyword>
<evidence type="ECO:0000259" key="7">
    <source>
        <dbReference type="Pfam" id="PF03446"/>
    </source>
</evidence>
<dbReference type="AlphaFoldDB" id="A0A0G3GP13"/>
<feature type="domain" description="3-hydroxyisobutyrate dehydrogenase-like NAD-binding" evidence="8">
    <location>
        <begin position="162"/>
        <end position="287"/>
    </location>
</feature>
<dbReference type="InterPro" id="IPR011548">
    <property type="entry name" value="HIBADH"/>
</dbReference>
<dbReference type="InterPro" id="IPR002204">
    <property type="entry name" value="3-OH-isobutyrate_DH-rel_CS"/>
</dbReference>
<dbReference type="PANTHER" id="PTHR22981">
    <property type="entry name" value="3-HYDROXYISOBUTYRATE DEHYDROGENASE-RELATED"/>
    <property type="match status" value="1"/>
</dbReference>
<feature type="domain" description="6-phosphogluconate dehydrogenase NADP-binding" evidence="7">
    <location>
        <begin position="3"/>
        <end position="159"/>
    </location>
</feature>
<evidence type="ECO:0000256" key="6">
    <source>
        <dbReference type="RuleBase" id="RU910714"/>
    </source>
</evidence>
<evidence type="ECO:0000256" key="1">
    <source>
        <dbReference type="ARBA" id="ARBA00009080"/>
    </source>
</evidence>
<dbReference type="PROSITE" id="PS00895">
    <property type="entry name" value="3_HYDROXYISOBUT_DH"/>
    <property type="match status" value="1"/>
</dbReference>
<feature type="active site" evidence="5">
    <location>
        <position position="168"/>
    </location>
</feature>
<proteinExistence type="inferred from homology"/>
<dbReference type="RefSeq" id="WP_047239537.1">
    <property type="nucleotide sequence ID" value="NZ_CP011541.1"/>
</dbReference>
<evidence type="ECO:0000259" key="8">
    <source>
        <dbReference type="Pfam" id="PF14833"/>
    </source>
</evidence>
<gene>
    <name evidence="9" type="primary">mmsB</name>
    <name evidence="9" type="ORF">CEPID_02045</name>
</gene>
<evidence type="ECO:0000313" key="10">
    <source>
        <dbReference type="Proteomes" id="UP000035368"/>
    </source>
</evidence>
<dbReference type="InterPro" id="IPR008927">
    <property type="entry name" value="6-PGluconate_DH-like_C_sf"/>
</dbReference>
<dbReference type="Gene3D" id="1.10.1040.10">
    <property type="entry name" value="N-(1-d-carboxylethyl)-l-norvaline Dehydrogenase, domain 2"/>
    <property type="match status" value="1"/>
</dbReference>
<dbReference type="SUPFAM" id="SSF48179">
    <property type="entry name" value="6-phosphogluconate dehydrogenase C-terminal domain-like"/>
    <property type="match status" value="1"/>
</dbReference>
<dbReference type="SUPFAM" id="SSF51735">
    <property type="entry name" value="NAD(P)-binding Rossmann-fold domains"/>
    <property type="match status" value="1"/>
</dbReference>
<dbReference type="STRING" id="1050174.CEPID_02045"/>
<dbReference type="FunFam" id="1.10.1040.10:FF:000006">
    <property type="entry name" value="3-hydroxyisobutyrate dehydrogenase"/>
    <property type="match status" value="1"/>
</dbReference>
<dbReference type="NCBIfam" id="TIGR01692">
    <property type="entry name" value="HIBADH"/>
    <property type="match status" value="1"/>
</dbReference>
<dbReference type="Gene3D" id="3.40.50.720">
    <property type="entry name" value="NAD(P)-binding Rossmann-like Domain"/>
    <property type="match status" value="1"/>
</dbReference>
<dbReference type="PANTHER" id="PTHR22981:SF7">
    <property type="entry name" value="3-HYDROXYISOBUTYRATE DEHYDROGENASE, MITOCHONDRIAL"/>
    <property type="match status" value="1"/>
</dbReference>
<name>A0A0G3GP13_9CORY</name>
<evidence type="ECO:0000256" key="4">
    <source>
        <dbReference type="ARBA" id="ARBA00023027"/>
    </source>
</evidence>
<dbReference type="InterPro" id="IPR006115">
    <property type="entry name" value="6PGDH_NADP-bd"/>
</dbReference>
<dbReference type="OrthoDB" id="3185659at2"/>
<dbReference type="Pfam" id="PF03446">
    <property type="entry name" value="NAD_binding_2"/>
    <property type="match status" value="1"/>
</dbReference>
<accession>A0A0G3GP13</accession>
<dbReference type="GO" id="GO:0008442">
    <property type="term" value="F:3-hydroxyisobutyrate dehydrogenase activity"/>
    <property type="evidence" value="ECO:0007669"/>
    <property type="project" value="UniProtKB-EC"/>
</dbReference>
<dbReference type="PIRSF" id="PIRSF000103">
    <property type="entry name" value="HIBADH"/>
    <property type="match status" value="1"/>
</dbReference>
<reference evidence="9 10" key="1">
    <citation type="submission" date="2015-05" db="EMBL/GenBank/DDBJ databases">
        <title>Complete genome sequence of Corynebacterium epidermidicanis DSM 45586, isolated from the skin of a dog suffering from pruritus.</title>
        <authorList>
            <person name="Ruckert C."/>
            <person name="Albersmeier A."/>
            <person name="Winkler A."/>
            <person name="Tauch A."/>
        </authorList>
    </citation>
    <scope>NUCLEOTIDE SEQUENCE [LARGE SCALE GENOMIC DNA]</scope>
    <source>
        <strain evidence="9 10">DSM 45586</strain>
    </source>
</reference>
<comment type="similarity">
    <text evidence="1 6">Belongs to the HIBADH-related family.</text>
</comment>
<dbReference type="EMBL" id="CP011541">
    <property type="protein sequence ID" value="AKK02290.1"/>
    <property type="molecule type" value="Genomic_DNA"/>
</dbReference>
<protein>
    <recommendedName>
        <fullName evidence="6">3-hydroxyisobutyrate dehydrogenase</fullName>
        <shortName evidence="6">HIBADH</shortName>
        <ecNumber evidence="6">1.1.1.31</ecNumber>
    </recommendedName>
</protein>
<keyword evidence="10" id="KW-1185">Reference proteome</keyword>